<reference evidence="4 5" key="1">
    <citation type="submission" date="2016-04" db="EMBL/GenBank/DDBJ databases">
        <title>A degradative enzymes factory behind the ericoid mycorrhizal symbiosis.</title>
        <authorList>
            <consortium name="DOE Joint Genome Institute"/>
            <person name="Martino E."/>
            <person name="Morin E."/>
            <person name="Grelet G."/>
            <person name="Kuo A."/>
            <person name="Kohler A."/>
            <person name="Daghino S."/>
            <person name="Barry K."/>
            <person name="Choi C."/>
            <person name="Cichocki N."/>
            <person name="Clum A."/>
            <person name="Copeland A."/>
            <person name="Hainaut M."/>
            <person name="Haridas S."/>
            <person name="Labutti K."/>
            <person name="Lindquist E."/>
            <person name="Lipzen A."/>
            <person name="Khouja H.-R."/>
            <person name="Murat C."/>
            <person name="Ohm R."/>
            <person name="Olson A."/>
            <person name="Spatafora J."/>
            <person name="Veneault-Fourrey C."/>
            <person name="Henrissat B."/>
            <person name="Grigoriev I."/>
            <person name="Martin F."/>
            <person name="Perotto S."/>
        </authorList>
    </citation>
    <scope>NUCLEOTIDE SEQUENCE [LARGE SCALE GENOMIC DNA]</scope>
    <source>
        <strain evidence="4 5">E</strain>
    </source>
</reference>
<dbReference type="Pfam" id="PF23562">
    <property type="entry name" value="AMP-binding_C_3"/>
    <property type="match status" value="1"/>
</dbReference>
<keyword evidence="5" id="KW-1185">Reference proteome</keyword>
<sequence length="567" mass="62771">MSSLSNDDPEVGVGYHRPSKDINHGKRLLPQVLDKIAAEDPDHLIGIIADPGTMPNLTFTSLSSSQMANAVNFTSQWLCQLLDKDPYETIAFIGVQDYRYWIIVLAAMKSGHPLLFASPRNAIVNNVSLLNATNCDVVFYSGGGSPLEAHVKGIQNTISGLRIHEIPSLEQMVAVKSSHYPYNKTFDEAKNDTVLFLHTSGSTGNPKPIRINNAFIARVGCDDLVPVPPGRVLAASNLAKKKGLSYLGAPLFHISGLCTMTIALYRMNTTVVGPIDRPPSADVACAIVRSIKLTAISAVPFIHDAIFGANGEELKDRLTGLHHVNSFGGPLRRETGRWCAENLPNTVLWQGYGMTENSVLAMLVPPRSHWHCFEFHPTLGPSMERISPTSDLYEVVFRRHPDPKFSWIHNVFEVYPRLDEWRSGDLFRRCKDEGFEHLWEHEGRIDDIMILSNGAKVNPLHIEAKLMGQPTLKGCVMFGDGHTACGMLVEPNQPGISKEELLNSVWAAIEEVNMLVPQRARVLKSLIVVVSAEKPLTRSPKGIPVRKMSLMLYEAEIQEAYREAGYV</sequence>
<keyword evidence="1" id="KW-0596">Phosphopantetheine</keyword>
<dbReference type="STRING" id="1095630.A0A2J6TKB7"/>
<evidence type="ECO:0000313" key="5">
    <source>
        <dbReference type="Proteomes" id="UP000235371"/>
    </source>
</evidence>
<name>A0A2J6TKB7_9HELO</name>
<gene>
    <name evidence="4" type="ORF">K444DRAFT_626800</name>
</gene>
<dbReference type="InterPro" id="IPR042099">
    <property type="entry name" value="ANL_N_sf"/>
</dbReference>
<dbReference type="Pfam" id="PF00501">
    <property type="entry name" value="AMP-binding"/>
    <property type="match status" value="1"/>
</dbReference>
<organism evidence="4 5">
    <name type="scientific">Hyaloscypha bicolor E</name>
    <dbReference type="NCBI Taxonomy" id="1095630"/>
    <lineage>
        <taxon>Eukaryota</taxon>
        <taxon>Fungi</taxon>
        <taxon>Dikarya</taxon>
        <taxon>Ascomycota</taxon>
        <taxon>Pezizomycotina</taxon>
        <taxon>Leotiomycetes</taxon>
        <taxon>Helotiales</taxon>
        <taxon>Hyaloscyphaceae</taxon>
        <taxon>Hyaloscypha</taxon>
        <taxon>Hyaloscypha bicolor</taxon>
    </lineage>
</organism>
<evidence type="ECO:0000256" key="1">
    <source>
        <dbReference type="ARBA" id="ARBA00022450"/>
    </source>
</evidence>
<keyword evidence="2" id="KW-0597">Phosphoprotein</keyword>
<dbReference type="PROSITE" id="PS00455">
    <property type="entry name" value="AMP_BINDING"/>
    <property type="match status" value="1"/>
</dbReference>
<evidence type="ECO:0000259" key="3">
    <source>
        <dbReference type="Pfam" id="PF00501"/>
    </source>
</evidence>
<dbReference type="PANTHER" id="PTHR43439">
    <property type="entry name" value="PHENYLACETATE-COENZYME A LIGASE"/>
    <property type="match status" value="1"/>
</dbReference>
<feature type="domain" description="AMP-dependent synthetase/ligase" evidence="3">
    <location>
        <begin position="60"/>
        <end position="368"/>
    </location>
</feature>
<accession>A0A2J6TKB7</accession>
<evidence type="ECO:0000313" key="4">
    <source>
        <dbReference type="EMBL" id="PMD63436.1"/>
    </source>
</evidence>
<proteinExistence type="predicted"/>
<dbReference type="InterPro" id="IPR000873">
    <property type="entry name" value="AMP-dep_synth/lig_dom"/>
</dbReference>
<dbReference type="InterPro" id="IPR020845">
    <property type="entry name" value="AMP-binding_CS"/>
</dbReference>
<dbReference type="GeneID" id="36590784"/>
<dbReference type="InParanoid" id="A0A2J6TKB7"/>
<dbReference type="Gene3D" id="3.40.50.12780">
    <property type="entry name" value="N-terminal domain of ligase-like"/>
    <property type="match status" value="1"/>
</dbReference>
<dbReference type="OrthoDB" id="429813at2759"/>
<evidence type="ECO:0000256" key="2">
    <source>
        <dbReference type="ARBA" id="ARBA00022553"/>
    </source>
</evidence>
<dbReference type="EMBL" id="KZ613781">
    <property type="protein sequence ID" value="PMD63436.1"/>
    <property type="molecule type" value="Genomic_DNA"/>
</dbReference>
<dbReference type="SUPFAM" id="SSF56801">
    <property type="entry name" value="Acetyl-CoA synthetase-like"/>
    <property type="match status" value="1"/>
</dbReference>
<dbReference type="AlphaFoldDB" id="A0A2J6TKB7"/>
<protein>
    <submittedName>
        <fullName evidence="4">Acetyl-CoA synthetase-like protein</fullName>
    </submittedName>
</protein>
<dbReference type="PANTHER" id="PTHR43439:SF2">
    <property type="entry name" value="ENZYME, PUTATIVE (JCVI)-RELATED"/>
    <property type="match status" value="1"/>
</dbReference>
<dbReference type="Proteomes" id="UP000235371">
    <property type="component" value="Unassembled WGS sequence"/>
</dbReference>
<dbReference type="RefSeq" id="XP_024740340.1">
    <property type="nucleotide sequence ID" value="XM_024882707.1"/>
</dbReference>
<dbReference type="InterPro" id="IPR051414">
    <property type="entry name" value="Adenylate-forming_Reductase"/>
</dbReference>